<dbReference type="EMBL" id="JAUCBP010000007">
    <property type="protein sequence ID" value="MDM7861187.1"/>
    <property type="molecule type" value="Genomic_DNA"/>
</dbReference>
<feature type="transmembrane region" description="Helical" evidence="1">
    <location>
        <begin position="75"/>
        <end position="93"/>
    </location>
</feature>
<dbReference type="RefSeq" id="WP_289365574.1">
    <property type="nucleotide sequence ID" value="NZ_JAUCBP010000007.1"/>
</dbReference>
<name>A0ABT7SYD0_9ALTE</name>
<dbReference type="Pfam" id="PF04247">
    <property type="entry name" value="SirB"/>
    <property type="match status" value="1"/>
</dbReference>
<reference evidence="2 3" key="1">
    <citation type="submission" date="2023-06" db="EMBL/GenBank/DDBJ databases">
        <title>Alteromonas sp. ASW11-36 isolated from intertidal sand.</title>
        <authorList>
            <person name="Li Y."/>
        </authorList>
    </citation>
    <scope>NUCLEOTIDE SEQUENCE [LARGE SCALE GENOMIC DNA]</scope>
    <source>
        <strain evidence="2 3">ASW11-36</strain>
    </source>
</reference>
<evidence type="ECO:0000313" key="3">
    <source>
        <dbReference type="Proteomes" id="UP001234343"/>
    </source>
</evidence>
<dbReference type="PANTHER" id="PTHR39594:SF1">
    <property type="entry name" value="PROTEIN YCHQ"/>
    <property type="match status" value="1"/>
</dbReference>
<evidence type="ECO:0000313" key="2">
    <source>
        <dbReference type="EMBL" id="MDM7861187.1"/>
    </source>
</evidence>
<organism evidence="2 3">
    <name type="scientific">Alteromonas arenosi</name>
    <dbReference type="NCBI Taxonomy" id="3055817"/>
    <lineage>
        <taxon>Bacteria</taxon>
        <taxon>Pseudomonadati</taxon>
        <taxon>Pseudomonadota</taxon>
        <taxon>Gammaproteobacteria</taxon>
        <taxon>Alteromonadales</taxon>
        <taxon>Alteromonadaceae</taxon>
        <taxon>Alteromonas/Salinimonas group</taxon>
        <taxon>Alteromonas</taxon>
    </lineage>
</organism>
<gene>
    <name evidence="2" type="ORF">QTP81_11315</name>
</gene>
<feature type="transmembrane region" description="Helical" evidence="1">
    <location>
        <begin position="99"/>
        <end position="117"/>
    </location>
</feature>
<keyword evidence="1" id="KW-1133">Transmembrane helix</keyword>
<dbReference type="PANTHER" id="PTHR39594">
    <property type="entry name" value="PROTEIN YCHQ"/>
    <property type="match status" value="1"/>
</dbReference>
<feature type="transmembrane region" description="Helical" evidence="1">
    <location>
        <begin position="43"/>
        <end position="63"/>
    </location>
</feature>
<keyword evidence="3" id="KW-1185">Reference proteome</keyword>
<sequence>MYMMMKHLHMTAVVLSVLLFVLRFIWKQMNAPIMQRKWVKVVPHIIDTVLLASAITLCILIAQYPFVHGWVTAKVLGVVTYIVLGFGALKWAHSKGMQWGAFVLALATIVFTFKVAITKQPLLF</sequence>
<dbReference type="Proteomes" id="UP001234343">
    <property type="component" value="Unassembled WGS sequence"/>
</dbReference>
<keyword evidence="1" id="KW-0472">Membrane</keyword>
<dbReference type="PIRSF" id="PIRSF005610">
    <property type="entry name" value="SirB"/>
    <property type="match status" value="1"/>
</dbReference>
<keyword evidence="1" id="KW-0812">Transmembrane</keyword>
<comment type="caution">
    <text evidence="2">The sequence shown here is derived from an EMBL/GenBank/DDBJ whole genome shotgun (WGS) entry which is preliminary data.</text>
</comment>
<dbReference type="InterPro" id="IPR007360">
    <property type="entry name" value="SirB"/>
</dbReference>
<evidence type="ECO:0000256" key="1">
    <source>
        <dbReference type="SAM" id="Phobius"/>
    </source>
</evidence>
<protein>
    <submittedName>
        <fullName evidence="2">SirB2 family protein</fullName>
    </submittedName>
</protein>
<proteinExistence type="predicted"/>
<accession>A0ABT7SYD0</accession>